<dbReference type="EMBL" id="SOEB01000005">
    <property type="protein sequence ID" value="TDX31231.1"/>
    <property type="molecule type" value="Genomic_DNA"/>
</dbReference>
<name>A0A4R8FWF4_9RHOB</name>
<proteinExistence type="predicted"/>
<reference evidence="3 4" key="1">
    <citation type="submission" date="2019-03" db="EMBL/GenBank/DDBJ databases">
        <title>Genomic Encyclopedia of Type Strains, Phase IV (KMG-IV): sequencing the most valuable type-strain genomes for metagenomic binning, comparative biology and taxonomic classification.</title>
        <authorList>
            <person name="Goeker M."/>
        </authorList>
    </citation>
    <scope>NUCLEOTIDE SEQUENCE [LARGE SCALE GENOMIC DNA]</scope>
    <source>
        <strain evidence="3 4">JA181</strain>
    </source>
</reference>
<evidence type="ECO:0000313" key="4">
    <source>
        <dbReference type="Proteomes" id="UP000295484"/>
    </source>
</evidence>
<feature type="transmembrane region" description="Helical" evidence="1">
    <location>
        <begin position="152"/>
        <end position="169"/>
    </location>
</feature>
<evidence type="ECO:0000313" key="3">
    <source>
        <dbReference type="EMBL" id="TDX31231.1"/>
    </source>
</evidence>
<feature type="transmembrane region" description="Helical" evidence="1">
    <location>
        <begin position="37"/>
        <end position="62"/>
    </location>
</feature>
<keyword evidence="1" id="KW-1133">Transmembrane helix</keyword>
<dbReference type="Pfam" id="PF00892">
    <property type="entry name" value="EamA"/>
    <property type="match status" value="1"/>
</dbReference>
<comment type="caution">
    <text evidence="3">The sequence shown here is derived from an EMBL/GenBank/DDBJ whole genome shotgun (WGS) entry which is preliminary data.</text>
</comment>
<feature type="transmembrane region" description="Helical" evidence="1">
    <location>
        <begin position="268"/>
        <end position="284"/>
    </location>
</feature>
<feature type="transmembrane region" description="Helical" evidence="1">
    <location>
        <begin position="102"/>
        <end position="121"/>
    </location>
</feature>
<dbReference type="Proteomes" id="UP000295484">
    <property type="component" value="Unassembled WGS sequence"/>
</dbReference>
<feature type="transmembrane region" description="Helical" evidence="1">
    <location>
        <begin position="212"/>
        <end position="233"/>
    </location>
</feature>
<organism evidence="3 4">
    <name type="scientific">Rhodovulum visakhapatnamense</name>
    <dbReference type="NCBI Taxonomy" id="364297"/>
    <lineage>
        <taxon>Bacteria</taxon>
        <taxon>Pseudomonadati</taxon>
        <taxon>Pseudomonadota</taxon>
        <taxon>Alphaproteobacteria</taxon>
        <taxon>Rhodobacterales</taxon>
        <taxon>Paracoccaceae</taxon>
        <taxon>Rhodovulum</taxon>
    </lineage>
</organism>
<dbReference type="InterPro" id="IPR000620">
    <property type="entry name" value="EamA_dom"/>
</dbReference>
<dbReference type="InterPro" id="IPR037185">
    <property type="entry name" value="EmrE-like"/>
</dbReference>
<protein>
    <submittedName>
        <fullName evidence="3">S-adenosylmethionine uptake transporter</fullName>
    </submittedName>
</protein>
<feature type="transmembrane region" description="Helical" evidence="1">
    <location>
        <begin position="245"/>
        <end position="262"/>
    </location>
</feature>
<evidence type="ECO:0000256" key="1">
    <source>
        <dbReference type="SAM" id="Phobius"/>
    </source>
</evidence>
<dbReference type="RefSeq" id="WP_113670826.1">
    <property type="nucleotide sequence ID" value="NZ_SOEB01000005.1"/>
</dbReference>
<keyword evidence="1" id="KW-0812">Transmembrane</keyword>
<accession>A0A4R8FWF4</accession>
<feature type="transmembrane region" description="Helical" evidence="1">
    <location>
        <begin position="74"/>
        <end position="96"/>
    </location>
</feature>
<dbReference type="SUPFAM" id="SSF103481">
    <property type="entry name" value="Multidrug resistance efflux transporter EmrE"/>
    <property type="match status" value="2"/>
</dbReference>
<feature type="transmembrane region" description="Helical" evidence="1">
    <location>
        <begin position="181"/>
        <end position="200"/>
    </location>
</feature>
<feature type="transmembrane region" description="Helical" evidence="1">
    <location>
        <begin position="128"/>
        <end position="146"/>
    </location>
</feature>
<dbReference type="AlphaFoldDB" id="A0A4R8FWF4"/>
<sequence length="302" mass="31937">MTTLSDNMRGAVLMMISMAAFTFNDACMKAASDSVPFFQAVFLRGLGTSALLIVFGLATGGLRLRLPRRDQGRIALRTLAEVGAAYFYITALFHAPLANVTAIIQAIPLAVTLAGAVFLGAPVGWRRWLAILVGFAGVLLIVRPGTEGFTLYSVYALISVACVTLRDLVTRGLSGAVPSTAVATSASLGVMLFAATGLAVSDARWLPIAPLAWAQLTGATLFLIFGYVTSVAAMRVGDVAVVSPFRYTALLWALLLGAAVFGEWPSGLTILGASIVVATGVYTFHRERRLAIRQGPVPLRMR</sequence>
<dbReference type="GO" id="GO:0016020">
    <property type="term" value="C:membrane"/>
    <property type="evidence" value="ECO:0007669"/>
    <property type="project" value="InterPro"/>
</dbReference>
<dbReference type="PANTHER" id="PTHR22911:SF103">
    <property type="entry name" value="BLR2811 PROTEIN"/>
    <property type="match status" value="1"/>
</dbReference>
<gene>
    <name evidence="3" type="ORF">EV657_10578</name>
</gene>
<feature type="domain" description="EamA" evidence="2">
    <location>
        <begin position="9"/>
        <end position="142"/>
    </location>
</feature>
<dbReference type="PANTHER" id="PTHR22911">
    <property type="entry name" value="ACYL-MALONYL CONDENSING ENZYME-RELATED"/>
    <property type="match status" value="1"/>
</dbReference>
<keyword evidence="1" id="KW-0472">Membrane</keyword>
<evidence type="ECO:0000259" key="2">
    <source>
        <dbReference type="Pfam" id="PF00892"/>
    </source>
</evidence>